<dbReference type="EMBL" id="FOIQ01000002">
    <property type="protein sequence ID" value="SEV95273.1"/>
    <property type="molecule type" value="Genomic_DNA"/>
</dbReference>
<evidence type="ECO:0000313" key="2">
    <source>
        <dbReference type="EMBL" id="SEV95273.1"/>
    </source>
</evidence>
<dbReference type="AlphaFoldDB" id="A0A1I0N3Q8"/>
<feature type="chain" id="PRO_5011565975" evidence="1">
    <location>
        <begin position="22"/>
        <end position="246"/>
    </location>
</feature>
<keyword evidence="3" id="KW-1185">Reference proteome</keyword>
<evidence type="ECO:0000313" key="3">
    <source>
        <dbReference type="Proteomes" id="UP000199373"/>
    </source>
</evidence>
<sequence>MKRNRLFMMAAFVVVCASVSAQQVITLDELQQRKKTQAKTTQTKAVQPKAQKAKVGKSVLASTGMGFSTFYLQYNAASQKYSHDGHSISTSLPSFSAGYTKAFPLGPSLYIEPGVALQYLFKSEKEDRGTEKFSMLSAKIPVNVIYSLPVGDGIYLDPYAGVYLRGNILAQYKYEHGGHSETVDLFSKDDMGSSDNTAKRMQVGMNLGVRARFSKFLVGLGYSMDLTDFTKYEKTNSFDITLGMTF</sequence>
<accession>A0A1I0N3Q8</accession>
<dbReference type="InterPro" id="IPR036709">
    <property type="entry name" value="Autotransporte_beta_dom_sf"/>
</dbReference>
<dbReference type="Proteomes" id="UP000199373">
    <property type="component" value="Unassembled WGS sequence"/>
</dbReference>
<organism evidence="2 3">
    <name type="scientific">Prevotella aff. ruminicola Tc2-24</name>
    <dbReference type="NCBI Taxonomy" id="81582"/>
    <lineage>
        <taxon>Bacteria</taxon>
        <taxon>Pseudomonadati</taxon>
        <taxon>Bacteroidota</taxon>
        <taxon>Bacteroidia</taxon>
        <taxon>Bacteroidales</taxon>
        <taxon>Prevotellaceae</taxon>
        <taxon>Prevotella</taxon>
    </lineage>
</organism>
<dbReference type="RefSeq" id="WP_091915054.1">
    <property type="nucleotide sequence ID" value="NZ_FOIQ01000002.1"/>
</dbReference>
<feature type="signal peptide" evidence="1">
    <location>
        <begin position="1"/>
        <end position="21"/>
    </location>
</feature>
<proteinExistence type="predicted"/>
<reference evidence="2 3" key="1">
    <citation type="submission" date="2016-10" db="EMBL/GenBank/DDBJ databases">
        <authorList>
            <person name="de Groot N.N."/>
        </authorList>
    </citation>
    <scope>NUCLEOTIDE SEQUENCE [LARGE SCALE GENOMIC DNA]</scope>
    <source>
        <strain evidence="2 3">TC2-24</strain>
    </source>
</reference>
<evidence type="ECO:0000256" key="1">
    <source>
        <dbReference type="SAM" id="SignalP"/>
    </source>
</evidence>
<gene>
    <name evidence="2" type="ORF">SAMN04487850_0926</name>
</gene>
<name>A0A1I0N3Q8_9BACT</name>
<dbReference type="Gene3D" id="2.40.128.130">
    <property type="entry name" value="Autotransporter beta-domain"/>
    <property type="match status" value="1"/>
</dbReference>
<keyword evidence="1" id="KW-0732">Signal</keyword>
<protein>
    <submittedName>
        <fullName evidence="2">Outer membrane protein beta-barrel domain-containing protein</fullName>
    </submittedName>
</protein>